<reference evidence="1 2" key="1">
    <citation type="submission" date="2018-11" db="EMBL/GenBank/DDBJ databases">
        <title>Genome assembly of Steccherinum ochraceum LE-BIN_3174, the white-rot fungus of the Steccherinaceae family (The Residual Polyporoid clade, Polyporales, Basidiomycota).</title>
        <authorList>
            <person name="Fedorova T.V."/>
            <person name="Glazunova O.A."/>
            <person name="Landesman E.O."/>
            <person name="Moiseenko K.V."/>
            <person name="Psurtseva N.V."/>
            <person name="Savinova O.S."/>
            <person name="Shakhova N.V."/>
            <person name="Tyazhelova T.V."/>
            <person name="Vasina D.V."/>
        </authorList>
    </citation>
    <scope>NUCLEOTIDE SEQUENCE [LARGE SCALE GENOMIC DNA]</scope>
    <source>
        <strain evidence="1 2">LE-BIN_3174</strain>
    </source>
</reference>
<dbReference type="SUPFAM" id="SSF52047">
    <property type="entry name" value="RNI-like"/>
    <property type="match status" value="1"/>
</dbReference>
<organism evidence="1 2">
    <name type="scientific">Steccherinum ochraceum</name>
    <dbReference type="NCBI Taxonomy" id="92696"/>
    <lineage>
        <taxon>Eukaryota</taxon>
        <taxon>Fungi</taxon>
        <taxon>Dikarya</taxon>
        <taxon>Basidiomycota</taxon>
        <taxon>Agaricomycotina</taxon>
        <taxon>Agaricomycetes</taxon>
        <taxon>Polyporales</taxon>
        <taxon>Steccherinaceae</taxon>
        <taxon>Steccherinum</taxon>
    </lineage>
</organism>
<keyword evidence="2" id="KW-1185">Reference proteome</keyword>
<dbReference type="Proteomes" id="UP000292702">
    <property type="component" value="Unassembled WGS sequence"/>
</dbReference>
<sequence length="588" mass="66278">MASSHCHASPNLFDRLPDDVVLLILFAAHVMCLRRYPYSQTGYAIPLGHVCHRWRVIVLNYSMFWNDLVVPDNLEVFRTLLKRSKLSPLSLSAHTSGPHKLSRVARGRNALAEESESDSEWEGCEPGPIQFALEEVLYKDEQRVRVQELDLSLCRDEFKKVLRALGLRPEIAEQEFNQEERRVSATGVSLPWPILKSLCLETVDWSPTTNLPIRLLENLPKLSYLRLKDCPPVSDAAYARPQCFPAVKKLMLYDLTLKLSVLETLGTSLEVLELQGIRLDGITYRAPCRAVFAETPWTISGYSLYNVPLEDPPPYNPKEHVVLSNLKTLVIDGRILARAIPILAALRLPLLCLVSVKVEVCCMGDKTVEEWLELTELARQIRHRIQDGTPVEHLLISVKRDFKQPQICLFGFDAQRSERMRIYLIGSMSGFREPSFSPMIEEYASLMCSTIPVHLLTSLKLCMDWLEKPGCSSKPARLAYALQGSGLKKLEVCTVESQYLEDVLLVWPHGDSERLLESGIAVFPALEKLVLVQVRFSTRLDADTKRLADILSRAAPSLEILRLSRCEGIPEGAVARLSGSAKFLIVEP</sequence>
<dbReference type="InterPro" id="IPR032675">
    <property type="entry name" value="LRR_dom_sf"/>
</dbReference>
<comment type="caution">
    <text evidence="1">The sequence shown here is derived from an EMBL/GenBank/DDBJ whole genome shotgun (WGS) entry which is preliminary data.</text>
</comment>
<accession>A0A4R0R9G3</accession>
<evidence type="ECO:0008006" key="3">
    <source>
        <dbReference type="Google" id="ProtNLM"/>
    </source>
</evidence>
<dbReference type="AlphaFoldDB" id="A0A4R0R9G3"/>
<dbReference type="EMBL" id="RWJN01000314">
    <property type="protein sequence ID" value="TCD63223.1"/>
    <property type="molecule type" value="Genomic_DNA"/>
</dbReference>
<gene>
    <name evidence="1" type="ORF">EIP91_005836</name>
</gene>
<evidence type="ECO:0000313" key="2">
    <source>
        <dbReference type="Proteomes" id="UP000292702"/>
    </source>
</evidence>
<evidence type="ECO:0000313" key="1">
    <source>
        <dbReference type="EMBL" id="TCD63223.1"/>
    </source>
</evidence>
<name>A0A4R0R9G3_9APHY</name>
<dbReference type="Gene3D" id="3.80.10.10">
    <property type="entry name" value="Ribonuclease Inhibitor"/>
    <property type="match status" value="1"/>
</dbReference>
<proteinExistence type="predicted"/>
<protein>
    <recommendedName>
        <fullName evidence="3">F-box domain-containing protein</fullName>
    </recommendedName>
</protein>